<sequence length="281" mass="29829">MAALAVAGLAAGTALTGCGSDDGSDGKTDNAGGGKSSESPETPGAGADQSQVVQTAYEKTAEAETAKMRLVTKTSAGSKDVTVRGEGVIDFDDGASKLTLSGDGKRLEQRVVDGVLFQQPPKEERRQIPGGKQWIKVDLAKVAERNDRSGGDQISDPAASAQYTKAISDGKVKKLGSQELNGVQTTRYRVSVDVDKLAGPHKAEAAQLKKQFGRHLPMELWLDDDGRIRRQQMELTPKQGEMNAQRVTARTVIDFTDYGTDAEVEAPPRGQTADVTNKVTG</sequence>
<accession>A0A7H8NIA5</accession>
<gene>
    <name evidence="2" type="ORF">HUT08_06065</name>
</gene>
<dbReference type="Gene3D" id="2.50.20.20">
    <property type="match status" value="1"/>
</dbReference>
<dbReference type="EMBL" id="CP054929">
    <property type="protein sequence ID" value="QKW54279.1"/>
    <property type="molecule type" value="Genomic_DNA"/>
</dbReference>
<evidence type="ECO:0000313" key="2">
    <source>
        <dbReference type="EMBL" id="QKW54279.1"/>
    </source>
</evidence>
<keyword evidence="3" id="KW-1185">Reference proteome</keyword>
<organism evidence="2 3">
    <name type="scientific">Streptomyces buecherae</name>
    <dbReference type="NCBI Taxonomy" id="2763006"/>
    <lineage>
        <taxon>Bacteria</taxon>
        <taxon>Bacillati</taxon>
        <taxon>Actinomycetota</taxon>
        <taxon>Actinomycetes</taxon>
        <taxon>Kitasatosporales</taxon>
        <taxon>Streptomycetaceae</taxon>
        <taxon>Streptomyces</taxon>
    </lineage>
</organism>
<protein>
    <recommendedName>
        <fullName evidence="4">LppX_LprAFG lipoprotein</fullName>
    </recommendedName>
</protein>
<evidence type="ECO:0000256" key="1">
    <source>
        <dbReference type="SAM" id="MobiDB-lite"/>
    </source>
</evidence>
<proteinExistence type="predicted"/>
<dbReference type="InterPro" id="IPR029046">
    <property type="entry name" value="LolA/LolB/LppX"/>
</dbReference>
<feature type="region of interest" description="Disordered" evidence="1">
    <location>
        <begin position="261"/>
        <end position="281"/>
    </location>
</feature>
<reference evidence="2 3" key="1">
    <citation type="submission" date="2020-06" db="EMBL/GenBank/DDBJ databases">
        <title>Genome mining for natural products.</title>
        <authorList>
            <person name="Zhang B."/>
            <person name="Shi J."/>
            <person name="Ge H."/>
        </authorList>
    </citation>
    <scope>NUCLEOTIDE SEQUENCE [LARGE SCALE GENOMIC DNA]</scope>
    <source>
        <strain evidence="2 3">NA00687</strain>
    </source>
</reference>
<evidence type="ECO:0000313" key="3">
    <source>
        <dbReference type="Proteomes" id="UP000509303"/>
    </source>
</evidence>
<name>A0A7H8NIA5_9ACTN</name>
<dbReference type="SUPFAM" id="SSF89392">
    <property type="entry name" value="Prokaryotic lipoproteins and lipoprotein localization factors"/>
    <property type="match status" value="1"/>
</dbReference>
<dbReference type="AlphaFoldDB" id="A0A7H8NIA5"/>
<feature type="region of interest" description="Disordered" evidence="1">
    <location>
        <begin position="14"/>
        <end position="51"/>
    </location>
</feature>
<evidence type="ECO:0008006" key="4">
    <source>
        <dbReference type="Google" id="ProtNLM"/>
    </source>
</evidence>
<dbReference type="Proteomes" id="UP000509303">
    <property type="component" value="Chromosome"/>
</dbReference>